<evidence type="ECO:0000256" key="1">
    <source>
        <dbReference type="ARBA" id="ARBA00005417"/>
    </source>
</evidence>
<dbReference type="HOGENOM" id="CLU_000604_1_23_12"/>
<reference evidence="6 7" key="2">
    <citation type="journal article" date="2011" name="ISME J.">
        <title>RNA-seq reveals cooperative metabolic interactions between two termite-gut spirochete species in co-culture.</title>
        <authorList>
            <person name="Rosenthal A.Z."/>
            <person name="Matson E.G."/>
            <person name="Eldar A."/>
            <person name="Leadbetter J.R."/>
        </authorList>
    </citation>
    <scope>NUCLEOTIDE SEQUENCE [LARGE SCALE GENOMIC DNA]</scope>
    <source>
        <strain evidence="7">ATCC BAA-887 / DSM 12427 / ZAS-2</strain>
    </source>
</reference>
<dbReference type="GO" id="GO:0016887">
    <property type="term" value="F:ATP hydrolysis activity"/>
    <property type="evidence" value="ECO:0007669"/>
    <property type="project" value="InterPro"/>
</dbReference>
<dbReference type="Gene3D" id="3.40.50.300">
    <property type="entry name" value="P-loop containing nucleotide triphosphate hydrolases"/>
    <property type="match status" value="1"/>
</dbReference>
<evidence type="ECO:0000256" key="4">
    <source>
        <dbReference type="ARBA" id="ARBA00022840"/>
    </source>
</evidence>
<dbReference type="Pfam" id="PF00005">
    <property type="entry name" value="ABC_tran"/>
    <property type="match status" value="1"/>
</dbReference>
<dbReference type="InterPro" id="IPR050319">
    <property type="entry name" value="ABC_transp_ATP-bind"/>
</dbReference>
<evidence type="ECO:0000313" key="7">
    <source>
        <dbReference type="Proteomes" id="UP000009223"/>
    </source>
</evidence>
<proteinExistence type="inferred from homology"/>
<dbReference type="GO" id="GO:0015833">
    <property type="term" value="P:peptide transport"/>
    <property type="evidence" value="ECO:0007669"/>
    <property type="project" value="InterPro"/>
</dbReference>
<evidence type="ECO:0000256" key="3">
    <source>
        <dbReference type="ARBA" id="ARBA00022741"/>
    </source>
</evidence>
<organism evidence="6 7">
    <name type="scientific">Treponema primitia (strain ATCC BAA-887 / DSM 12427 / ZAS-2)</name>
    <dbReference type="NCBI Taxonomy" id="545694"/>
    <lineage>
        <taxon>Bacteria</taxon>
        <taxon>Pseudomonadati</taxon>
        <taxon>Spirochaetota</taxon>
        <taxon>Spirochaetia</taxon>
        <taxon>Spirochaetales</taxon>
        <taxon>Treponemataceae</taxon>
        <taxon>Treponema</taxon>
    </lineage>
</organism>
<dbReference type="PROSITE" id="PS00211">
    <property type="entry name" value="ABC_TRANSPORTER_1"/>
    <property type="match status" value="1"/>
</dbReference>
<accession>F5YM04</accession>
<feature type="domain" description="ABC transporter" evidence="5">
    <location>
        <begin position="5"/>
        <end position="255"/>
    </location>
</feature>
<dbReference type="InterPro" id="IPR027417">
    <property type="entry name" value="P-loop_NTPase"/>
</dbReference>
<dbReference type="PANTHER" id="PTHR43776:SF7">
    <property type="entry name" value="D,D-DIPEPTIDE TRANSPORT ATP-BINDING PROTEIN DDPF-RELATED"/>
    <property type="match status" value="1"/>
</dbReference>
<dbReference type="NCBIfam" id="TIGR01727">
    <property type="entry name" value="oligo_HPY"/>
    <property type="match status" value="1"/>
</dbReference>
<dbReference type="InterPro" id="IPR003439">
    <property type="entry name" value="ABC_transporter-like_ATP-bd"/>
</dbReference>
<evidence type="ECO:0000313" key="6">
    <source>
        <dbReference type="EMBL" id="AEF84642.1"/>
    </source>
</evidence>
<dbReference type="PANTHER" id="PTHR43776">
    <property type="entry name" value="TRANSPORT ATP-BINDING PROTEIN"/>
    <property type="match status" value="1"/>
</dbReference>
<keyword evidence="2" id="KW-0813">Transport</keyword>
<dbReference type="GO" id="GO:0005524">
    <property type="term" value="F:ATP binding"/>
    <property type="evidence" value="ECO:0007669"/>
    <property type="project" value="UniProtKB-KW"/>
</dbReference>
<name>F5YM04_TREPZ</name>
<sequence length="320" mass="36410">MSPLLTVKNLTKHFPVSHRLFFAGKKRLRALDGISFEVAEGETLGIVGESGSGKSTAARTILRLIEPTGGEVIFDGQDIMKLQGETLRKFRKNAQMIFQDPYASLNPRLTIGEIIEEPMKYHGFDDHTDRKEKVMSLLREVGLHPDYHARFPFQFSGGQRQRIGIARALSLQPRLIIADEPVSALDVSVQAQILNLFMDLQYVHKFTYIFIAHDLSVVKHISNRIAVMYLGEIVEIAEKHELFKNPLHPYTQALISAIPEPNPLKKRSRIILTGDIPSPIDVPKGCRFYSRCRFCTVLCRDERPKPFEKNGHKTLCHLYH</sequence>
<evidence type="ECO:0000259" key="5">
    <source>
        <dbReference type="PROSITE" id="PS50893"/>
    </source>
</evidence>
<keyword evidence="3" id="KW-0547">Nucleotide-binding</keyword>
<evidence type="ECO:0000256" key="2">
    <source>
        <dbReference type="ARBA" id="ARBA00022448"/>
    </source>
</evidence>
<dbReference type="RefSeq" id="WP_015708345.1">
    <property type="nucleotide sequence ID" value="NC_015578.1"/>
</dbReference>
<dbReference type="CDD" id="cd03257">
    <property type="entry name" value="ABC_NikE_OppD_transporters"/>
    <property type="match status" value="1"/>
</dbReference>
<dbReference type="AlphaFoldDB" id="F5YM04"/>
<dbReference type="InterPro" id="IPR017871">
    <property type="entry name" value="ABC_transporter-like_CS"/>
</dbReference>
<dbReference type="SUPFAM" id="SSF52540">
    <property type="entry name" value="P-loop containing nucleoside triphosphate hydrolases"/>
    <property type="match status" value="1"/>
</dbReference>
<dbReference type="InterPro" id="IPR003593">
    <property type="entry name" value="AAA+_ATPase"/>
</dbReference>
<dbReference type="Proteomes" id="UP000009223">
    <property type="component" value="Chromosome"/>
</dbReference>
<dbReference type="InterPro" id="IPR013563">
    <property type="entry name" value="Oligopep_ABC_C"/>
</dbReference>
<dbReference type="eggNOG" id="COG4608">
    <property type="taxonomic scope" value="Bacteria"/>
</dbReference>
<keyword evidence="7" id="KW-1185">Reference proteome</keyword>
<dbReference type="OrthoDB" id="337094at2"/>
<protein>
    <submittedName>
        <fullName evidence="6">Oligopeptide transport ATP-binding protein AppF</fullName>
    </submittedName>
</protein>
<dbReference type="STRING" id="545694.TREPR_1786"/>
<keyword evidence="4 6" id="KW-0067">ATP-binding</keyword>
<dbReference type="Pfam" id="PF08352">
    <property type="entry name" value="oligo_HPY"/>
    <property type="match status" value="1"/>
</dbReference>
<reference evidence="7" key="1">
    <citation type="submission" date="2009-12" db="EMBL/GenBank/DDBJ databases">
        <title>Complete sequence of Treponema primitia strain ZAS-2.</title>
        <authorList>
            <person name="Tetu S.G."/>
            <person name="Matson E."/>
            <person name="Ren Q."/>
            <person name="Seshadri R."/>
            <person name="Elbourne L."/>
            <person name="Hassan K.A."/>
            <person name="Durkin A."/>
            <person name="Radune D."/>
            <person name="Mohamoud Y."/>
            <person name="Shay R."/>
            <person name="Jin S."/>
            <person name="Zhang X."/>
            <person name="Lucey K."/>
            <person name="Ballor N.R."/>
            <person name="Ottesen E."/>
            <person name="Rosenthal R."/>
            <person name="Allen A."/>
            <person name="Leadbetter J.R."/>
            <person name="Paulsen I.T."/>
        </authorList>
    </citation>
    <scope>NUCLEOTIDE SEQUENCE [LARGE SCALE GENOMIC DNA]</scope>
    <source>
        <strain evidence="7">ATCC BAA-887 / DSM 12427 / ZAS-2</strain>
    </source>
</reference>
<gene>
    <name evidence="6" type="ordered locus">TREPR_1786</name>
</gene>
<comment type="similarity">
    <text evidence="1">Belongs to the ABC transporter superfamily.</text>
</comment>
<dbReference type="KEGG" id="tpi:TREPR_1786"/>
<dbReference type="SMART" id="SM00382">
    <property type="entry name" value="AAA"/>
    <property type="match status" value="1"/>
</dbReference>
<dbReference type="FunFam" id="3.40.50.300:FF:000016">
    <property type="entry name" value="Oligopeptide ABC transporter ATP-binding component"/>
    <property type="match status" value="1"/>
</dbReference>
<dbReference type="EMBL" id="CP001843">
    <property type="protein sequence ID" value="AEF84642.1"/>
    <property type="molecule type" value="Genomic_DNA"/>
</dbReference>
<dbReference type="GO" id="GO:0055085">
    <property type="term" value="P:transmembrane transport"/>
    <property type="evidence" value="ECO:0007669"/>
    <property type="project" value="UniProtKB-ARBA"/>
</dbReference>
<dbReference type="PROSITE" id="PS50893">
    <property type="entry name" value="ABC_TRANSPORTER_2"/>
    <property type="match status" value="1"/>
</dbReference>